<dbReference type="InParanoid" id="A0A420WLX9"/>
<evidence type="ECO:0000256" key="12">
    <source>
        <dbReference type="RuleBase" id="RU003357"/>
    </source>
</evidence>
<keyword evidence="17" id="KW-1185">Reference proteome</keyword>
<dbReference type="GO" id="GO:0006826">
    <property type="term" value="P:iron ion transport"/>
    <property type="evidence" value="ECO:0007669"/>
    <property type="project" value="UniProtKB-KW"/>
</dbReference>
<evidence type="ECO:0000259" key="15">
    <source>
        <dbReference type="Pfam" id="PF07715"/>
    </source>
</evidence>
<accession>A0A420WLX9</accession>
<dbReference type="SUPFAM" id="SSF56935">
    <property type="entry name" value="Porins"/>
    <property type="match status" value="1"/>
</dbReference>
<dbReference type="RefSeq" id="WP_121099889.1">
    <property type="nucleotide sequence ID" value="NZ_RBII01000001.1"/>
</dbReference>
<evidence type="ECO:0000256" key="8">
    <source>
        <dbReference type="ARBA" id="ARBA00023077"/>
    </source>
</evidence>
<evidence type="ECO:0000313" key="16">
    <source>
        <dbReference type="EMBL" id="RKQ72034.1"/>
    </source>
</evidence>
<dbReference type="EMBL" id="RBII01000001">
    <property type="protein sequence ID" value="RKQ72034.1"/>
    <property type="molecule type" value="Genomic_DNA"/>
</dbReference>
<feature type="chain" id="PRO_5019176546" evidence="13">
    <location>
        <begin position="25"/>
        <end position="750"/>
    </location>
</feature>
<feature type="domain" description="TonB-dependent receptor plug" evidence="15">
    <location>
        <begin position="46"/>
        <end position="150"/>
    </location>
</feature>
<keyword evidence="16" id="KW-0675">Receptor</keyword>
<keyword evidence="8 12" id="KW-0798">TonB box</keyword>
<comment type="subcellular location">
    <subcellularLocation>
        <location evidence="1 11">Cell outer membrane</location>
        <topology evidence="1 11">Multi-pass membrane protein</topology>
    </subcellularLocation>
</comment>
<comment type="caution">
    <text evidence="16">The sequence shown here is derived from an EMBL/GenBank/DDBJ whole genome shotgun (WGS) entry which is preliminary data.</text>
</comment>
<reference evidence="16 17" key="1">
    <citation type="submission" date="2018-10" db="EMBL/GenBank/DDBJ databases">
        <title>Genomic Encyclopedia of Type Strains, Phase IV (KMG-IV): sequencing the most valuable type-strain genomes for metagenomic binning, comparative biology and taxonomic classification.</title>
        <authorList>
            <person name="Goeker M."/>
        </authorList>
    </citation>
    <scope>NUCLEOTIDE SEQUENCE [LARGE SCALE GENOMIC DNA]</scope>
    <source>
        <strain evidence="16 17">DSM 22008</strain>
    </source>
</reference>
<evidence type="ECO:0000256" key="3">
    <source>
        <dbReference type="ARBA" id="ARBA00022452"/>
    </source>
</evidence>
<keyword evidence="10 11" id="KW-0998">Cell outer membrane</keyword>
<keyword evidence="13" id="KW-0732">Signal</keyword>
<keyword evidence="9 11" id="KW-0472">Membrane</keyword>
<dbReference type="InterPro" id="IPR036942">
    <property type="entry name" value="Beta-barrel_TonB_sf"/>
</dbReference>
<dbReference type="InterPro" id="IPR000531">
    <property type="entry name" value="Beta-barrel_TonB"/>
</dbReference>
<protein>
    <submittedName>
        <fullName evidence="16">Iron complex outermembrane receptor protein</fullName>
    </submittedName>
</protein>
<organism evidence="16 17">
    <name type="scientific">Litorimonas taeanensis</name>
    <dbReference type="NCBI Taxonomy" id="568099"/>
    <lineage>
        <taxon>Bacteria</taxon>
        <taxon>Pseudomonadati</taxon>
        <taxon>Pseudomonadota</taxon>
        <taxon>Alphaproteobacteria</taxon>
        <taxon>Maricaulales</taxon>
        <taxon>Robiginitomaculaceae</taxon>
    </lineage>
</organism>
<feature type="signal peptide" evidence="13">
    <location>
        <begin position="1"/>
        <end position="24"/>
    </location>
</feature>
<evidence type="ECO:0000256" key="11">
    <source>
        <dbReference type="PROSITE-ProRule" id="PRU01360"/>
    </source>
</evidence>
<dbReference type="PANTHER" id="PTHR32552">
    <property type="entry name" value="FERRICHROME IRON RECEPTOR-RELATED"/>
    <property type="match status" value="1"/>
</dbReference>
<evidence type="ECO:0000259" key="14">
    <source>
        <dbReference type="Pfam" id="PF00593"/>
    </source>
</evidence>
<dbReference type="InterPro" id="IPR039426">
    <property type="entry name" value="TonB-dep_rcpt-like"/>
</dbReference>
<comment type="similarity">
    <text evidence="11 12">Belongs to the TonB-dependent receptor family.</text>
</comment>
<keyword evidence="6" id="KW-0408">Iron</keyword>
<dbReference type="FunCoup" id="A0A420WLX9">
    <property type="interactions" value="45"/>
</dbReference>
<sequence>MTKFSSLKTPFFLSFAFLMSASQAAIAQAISDEVIVTATKIAKNTQDLGMSVSVIDGDTLSQFDSAEELTQRVSGLQAAVANGNQIAFQIRGIGAVDHQALTPTAAAVYVDGVYQATNVQTGPLLFDVEQAEVLKGPQGALYGRNASSGAINFNSVLPGDVKTGYVAGEYGNFDRFNLNAAATLPVSDVFSLRLSGRYLNQGPVLENVATNDAIEAPKQGGGERDEFGLRAIAWLKASPATDVLMNIHYAEDNGINQAPLNDSRNVEAHQISIGPDGIQDTDNEFFGASVNVTHAFDNLTVVSLTAFESYNQQYGFDFDGTPAPFDVTSLNANLAYDRNFEQVSQELRLSYVSDKLELMAGAYLEAEEFDQDYLIWCGDLNPETLLGTCRYVGAPGRVGPNPASDGTATTLLSTIEQSRKTAALFTYNTVEILPKLDVVLGARLTHEVIEGSGEGRHYFDDGITALNNQNGLGLAIGQNEISDTRLSGNIGLNYSVSDETLLYASYSNGFKSGGFNGEVINNATHFTDEGLFGAETVNAFETGVKFAGSEIAFNMAAFYQLYDNPQARIFVPFTTQNGGSFTSNSLSNLDEATSYGVEADVSWTPVKGLDLFAGVTLLDTEINQVENPAVPQNADTFDGNPLPFSSDVSAVLSARYEWAINDALRASVQGNGKYQSRFYLDAEGRDDRRQPAYEIVDGSAYLHFNNGVDLGVWGRNLTNSDYAVSGFGFIGYNTFRGAPRSYGVAVKYSY</sequence>
<evidence type="ECO:0000256" key="6">
    <source>
        <dbReference type="ARBA" id="ARBA00023004"/>
    </source>
</evidence>
<dbReference type="Pfam" id="PF00593">
    <property type="entry name" value="TonB_dep_Rec_b-barrel"/>
    <property type="match status" value="1"/>
</dbReference>
<dbReference type="PANTHER" id="PTHR32552:SF81">
    <property type="entry name" value="TONB-DEPENDENT OUTER MEMBRANE RECEPTOR"/>
    <property type="match status" value="1"/>
</dbReference>
<dbReference type="GO" id="GO:0009279">
    <property type="term" value="C:cell outer membrane"/>
    <property type="evidence" value="ECO:0007669"/>
    <property type="project" value="UniProtKB-SubCell"/>
</dbReference>
<proteinExistence type="inferred from homology"/>
<evidence type="ECO:0000256" key="2">
    <source>
        <dbReference type="ARBA" id="ARBA00022448"/>
    </source>
</evidence>
<keyword evidence="5 11" id="KW-0812">Transmembrane</keyword>
<evidence type="ECO:0000256" key="5">
    <source>
        <dbReference type="ARBA" id="ARBA00022692"/>
    </source>
</evidence>
<keyword evidence="4" id="KW-0410">Iron transport</keyword>
<dbReference type="PROSITE" id="PS52016">
    <property type="entry name" value="TONB_DEPENDENT_REC_3"/>
    <property type="match status" value="1"/>
</dbReference>
<keyword evidence="2 11" id="KW-0813">Transport</keyword>
<dbReference type="Proteomes" id="UP000282211">
    <property type="component" value="Unassembled WGS sequence"/>
</dbReference>
<dbReference type="Gene3D" id="2.40.170.20">
    <property type="entry name" value="TonB-dependent receptor, beta-barrel domain"/>
    <property type="match status" value="1"/>
</dbReference>
<evidence type="ECO:0000256" key="7">
    <source>
        <dbReference type="ARBA" id="ARBA00023065"/>
    </source>
</evidence>
<evidence type="ECO:0000256" key="13">
    <source>
        <dbReference type="SAM" id="SignalP"/>
    </source>
</evidence>
<gene>
    <name evidence="16" type="ORF">DES40_1371</name>
</gene>
<dbReference type="AlphaFoldDB" id="A0A420WLX9"/>
<evidence type="ECO:0000256" key="10">
    <source>
        <dbReference type="ARBA" id="ARBA00023237"/>
    </source>
</evidence>
<evidence type="ECO:0000256" key="4">
    <source>
        <dbReference type="ARBA" id="ARBA00022496"/>
    </source>
</evidence>
<dbReference type="OrthoDB" id="7313036at2"/>
<dbReference type="Pfam" id="PF07715">
    <property type="entry name" value="Plug"/>
    <property type="match status" value="1"/>
</dbReference>
<name>A0A420WLX9_9PROT</name>
<evidence type="ECO:0000256" key="9">
    <source>
        <dbReference type="ARBA" id="ARBA00023136"/>
    </source>
</evidence>
<keyword evidence="7" id="KW-0406">Ion transport</keyword>
<evidence type="ECO:0000256" key="1">
    <source>
        <dbReference type="ARBA" id="ARBA00004571"/>
    </source>
</evidence>
<feature type="domain" description="TonB-dependent receptor-like beta-barrel" evidence="14">
    <location>
        <begin position="280"/>
        <end position="717"/>
    </location>
</feature>
<evidence type="ECO:0000313" key="17">
    <source>
        <dbReference type="Proteomes" id="UP000282211"/>
    </source>
</evidence>
<keyword evidence="3 11" id="KW-1134">Transmembrane beta strand</keyword>
<dbReference type="InterPro" id="IPR012910">
    <property type="entry name" value="Plug_dom"/>
</dbReference>